<dbReference type="SUPFAM" id="SSF51161">
    <property type="entry name" value="Trimeric LpxA-like enzymes"/>
    <property type="match status" value="1"/>
</dbReference>
<evidence type="ECO:0000313" key="2">
    <source>
        <dbReference type="Proteomes" id="UP000275076"/>
    </source>
</evidence>
<protein>
    <recommendedName>
        <fullName evidence="3">Transferase hexapeptide (Six repeat-containing protein)</fullName>
    </recommendedName>
</protein>
<evidence type="ECO:0008006" key="3">
    <source>
        <dbReference type="Google" id="ProtNLM"/>
    </source>
</evidence>
<dbReference type="InterPro" id="IPR050484">
    <property type="entry name" value="Transf_Hexapept/Carb_Anhydrase"/>
</dbReference>
<organism evidence="1 2">
    <name type="scientific">Salibacterium salarium</name>
    <dbReference type="NCBI Taxonomy" id="284579"/>
    <lineage>
        <taxon>Bacteria</taxon>
        <taxon>Bacillati</taxon>
        <taxon>Bacillota</taxon>
        <taxon>Bacilli</taxon>
        <taxon>Bacillales</taxon>
        <taxon>Bacillaceae</taxon>
    </lineage>
</organism>
<evidence type="ECO:0000313" key="1">
    <source>
        <dbReference type="EMBL" id="RSL33129.1"/>
    </source>
</evidence>
<dbReference type="InterPro" id="IPR011004">
    <property type="entry name" value="Trimer_LpxA-like_sf"/>
</dbReference>
<dbReference type="PANTHER" id="PTHR13061:SF29">
    <property type="entry name" value="GAMMA CARBONIC ANHYDRASE-LIKE 1, MITOCHONDRIAL-RELATED"/>
    <property type="match status" value="1"/>
</dbReference>
<dbReference type="Proteomes" id="UP000275076">
    <property type="component" value="Unassembled WGS sequence"/>
</dbReference>
<proteinExistence type="predicted"/>
<name>A0A428N4C4_9BACI</name>
<reference evidence="1 2" key="1">
    <citation type="submission" date="2018-10" db="EMBL/GenBank/DDBJ databases">
        <title>Draft genome sequence of Bacillus salarius IM0101, isolated from a hypersaline soil in Inner Mongolia, China.</title>
        <authorList>
            <person name="Yamprayoonswat W."/>
            <person name="Boonvisut S."/>
            <person name="Jumpathong W."/>
            <person name="Sittihan S."/>
            <person name="Ruangsuj P."/>
            <person name="Wanthongcharoen S."/>
            <person name="Thongpramul N."/>
            <person name="Pimmason S."/>
            <person name="Yu B."/>
            <person name="Yasawong M."/>
        </authorList>
    </citation>
    <scope>NUCLEOTIDE SEQUENCE [LARGE SCALE GENOMIC DNA]</scope>
    <source>
        <strain evidence="1 2">IM0101</strain>
    </source>
</reference>
<dbReference type="Gene3D" id="2.160.10.10">
    <property type="entry name" value="Hexapeptide repeat proteins"/>
    <property type="match status" value="1"/>
</dbReference>
<dbReference type="PANTHER" id="PTHR13061">
    <property type="entry name" value="DYNACTIN SUBUNIT P25"/>
    <property type="match status" value="1"/>
</dbReference>
<accession>A0A428N4C4</accession>
<sequence length="74" mass="7638">MGASVLNGAVVEEGALVAAGAVVSENKVVKANTLVAGVPAKPIRDLTEENVSQAKEGALHYVKKSSAYKEQNVM</sequence>
<dbReference type="EMBL" id="RBVX01000010">
    <property type="protein sequence ID" value="RSL33129.1"/>
    <property type="molecule type" value="Genomic_DNA"/>
</dbReference>
<dbReference type="AlphaFoldDB" id="A0A428N4C4"/>
<gene>
    <name evidence="1" type="ORF">D7Z54_12570</name>
</gene>
<keyword evidence="2" id="KW-1185">Reference proteome</keyword>
<comment type="caution">
    <text evidence="1">The sequence shown here is derived from an EMBL/GenBank/DDBJ whole genome shotgun (WGS) entry which is preliminary data.</text>
</comment>